<sequence length="274" mass="28766">PANVCIDVLALLGMAAHALESLSSSTAQASSLTIACRMSTGVRERLGLEAIRELEASYSIPVDNATNSPDSTLPQTNRSYPPHTANTTTYSPAMPSPTQSTPTPRTFSACESTATHKASNTENPNVQVTIHEAKKAHPETLFRTIATKDAAWYLFSVLYLAISPPTDSVTSGGAPGLGNMPVAGSTSLQADESFRTPGNVSELPSSALLTRAVVAGIARLLHLATPEVVVDDAADNRRGPSASALVDPVTQNILLAICEQALKGYAEIDQELLE</sequence>
<feature type="non-terminal residue" evidence="3">
    <location>
        <position position="1"/>
    </location>
</feature>
<dbReference type="Proteomes" id="UP000054018">
    <property type="component" value="Unassembled WGS sequence"/>
</dbReference>
<evidence type="ECO:0000313" key="3">
    <source>
        <dbReference type="EMBL" id="KIK11022.1"/>
    </source>
</evidence>
<proteinExistence type="predicted"/>
<reference evidence="3 4" key="1">
    <citation type="submission" date="2014-04" db="EMBL/GenBank/DDBJ databases">
        <authorList>
            <consortium name="DOE Joint Genome Institute"/>
            <person name="Kuo A."/>
            <person name="Kohler A."/>
            <person name="Costa M.D."/>
            <person name="Nagy L.G."/>
            <person name="Floudas D."/>
            <person name="Copeland A."/>
            <person name="Barry K.W."/>
            <person name="Cichocki N."/>
            <person name="Veneault-Fourrey C."/>
            <person name="LaButti K."/>
            <person name="Lindquist E.A."/>
            <person name="Lipzen A."/>
            <person name="Lundell T."/>
            <person name="Morin E."/>
            <person name="Murat C."/>
            <person name="Sun H."/>
            <person name="Tunlid A."/>
            <person name="Henrissat B."/>
            <person name="Grigoriev I.V."/>
            <person name="Hibbett D.S."/>
            <person name="Martin F."/>
            <person name="Nordberg H.P."/>
            <person name="Cantor M.N."/>
            <person name="Hua S.X."/>
        </authorList>
    </citation>
    <scope>NUCLEOTIDE SEQUENCE [LARGE SCALE GENOMIC DNA]</scope>
    <source>
        <strain evidence="3 4">441</strain>
    </source>
</reference>
<dbReference type="AlphaFoldDB" id="A0A0C9YL53"/>
<evidence type="ECO:0000313" key="4">
    <source>
        <dbReference type="Proteomes" id="UP000054018"/>
    </source>
</evidence>
<feature type="chain" id="PRO_5002223332" evidence="2">
    <location>
        <begin position="19"/>
        <end position="274"/>
    </location>
</feature>
<organism evidence="3 4">
    <name type="scientific">Pisolithus microcarpus 441</name>
    <dbReference type="NCBI Taxonomy" id="765257"/>
    <lineage>
        <taxon>Eukaryota</taxon>
        <taxon>Fungi</taxon>
        <taxon>Dikarya</taxon>
        <taxon>Basidiomycota</taxon>
        <taxon>Agaricomycotina</taxon>
        <taxon>Agaricomycetes</taxon>
        <taxon>Agaricomycetidae</taxon>
        <taxon>Boletales</taxon>
        <taxon>Sclerodermatineae</taxon>
        <taxon>Pisolithaceae</taxon>
        <taxon>Pisolithus</taxon>
    </lineage>
</organism>
<evidence type="ECO:0000256" key="2">
    <source>
        <dbReference type="SAM" id="SignalP"/>
    </source>
</evidence>
<feature type="compositionally biased region" description="Low complexity" evidence="1">
    <location>
        <begin position="91"/>
        <end position="107"/>
    </location>
</feature>
<dbReference type="EMBL" id="KN834326">
    <property type="protein sequence ID" value="KIK11022.1"/>
    <property type="molecule type" value="Genomic_DNA"/>
</dbReference>
<feature type="region of interest" description="Disordered" evidence="1">
    <location>
        <begin position="62"/>
        <end position="107"/>
    </location>
</feature>
<name>A0A0C9YL53_9AGAM</name>
<reference evidence="4" key="2">
    <citation type="submission" date="2015-01" db="EMBL/GenBank/DDBJ databases">
        <title>Evolutionary Origins and Diversification of the Mycorrhizal Mutualists.</title>
        <authorList>
            <consortium name="DOE Joint Genome Institute"/>
            <consortium name="Mycorrhizal Genomics Consortium"/>
            <person name="Kohler A."/>
            <person name="Kuo A."/>
            <person name="Nagy L.G."/>
            <person name="Floudas D."/>
            <person name="Copeland A."/>
            <person name="Barry K.W."/>
            <person name="Cichocki N."/>
            <person name="Veneault-Fourrey C."/>
            <person name="LaButti K."/>
            <person name="Lindquist E.A."/>
            <person name="Lipzen A."/>
            <person name="Lundell T."/>
            <person name="Morin E."/>
            <person name="Murat C."/>
            <person name="Riley R."/>
            <person name="Ohm R."/>
            <person name="Sun H."/>
            <person name="Tunlid A."/>
            <person name="Henrissat B."/>
            <person name="Grigoriev I.V."/>
            <person name="Hibbett D.S."/>
            <person name="Martin F."/>
        </authorList>
    </citation>
    <scope>NUCLEOTIDE SEQUENCE [LARGE SCALE GENOMIC DNA]</scope>
    <source>
        <strain evidence="4">441</strain>
    </source>
</reference>
<dbReference type="HOGENOM" id="CLU_1017627_0_0_1"/>
<gene>
    <name evidence="3" type="ORF">PISMIDRAFT_25839</name>
</gene>
<keyword evidence="4" id="KW-1185">Reference proteome</keyword>
<evidence type="ECO:0000256" key="1">
    <source>
        <dbReference type="SAM" id="MobiDB-lite"/>
    </source>
</evidence>
<accession>A0A0C9YL53</accession>
<dbReference type="OrthoDB" id="2684159at2759"/>
<feature type="compositionally biased region" description="Polar residues" evidence="1">
    <location>
        <begin position="64"/>
        <end position="90"/>
    </location>
</feature>
<keyword evidence="2" id="KW-0732">Signal</keyword>
<feature type="signal peptide" evidence="2">
    <location>
        <begin position="1"/>
        <end position="18"/>
    </location>
</feature>
<protein>
    <submittedName>
        <fullName evidence="3">Uncharacterized protein</fullName>
    </submittedName>
</protein>